<dbReference type="InterPro" id="IPR052586">
    <property type="entry name" value="ASCC2"/>
</dbReference>
<feature type="compositionally biased region" description="Basic residues" evidence="1">
    <location>
        <begin position="331"/>
        <end position="347"/>
    </location>
</feature>
<dbReference type="PANTHER" id="PTHR21494:SF0">
    <property type="entry name" value="ACTIVATING SIGNAL COINTEGRATOR 1 COMPLEX SUBUNIT 2"/>
    <property type="match status" value="1"/>
</dbReference>
<evidence type="ECO:0000256" key="2">
    <source>
        <dbReference type="SAM" id="SignalP"/>
    </source>
</evidence>
<dbReference type="Pfam" id="PF02845">
    <property type="entry name" value="CUE"/>
    <property type="match status" value="1"/>
</dbReference>
<dbReference type="HOGENOM" id="CLU_026590_0_0_1"/>
<feature type="region of interest" description="Disordered" evidence="1">
    <location>
        <begin position="404"/>
        <end position="453"/>
    </location>
</feature>
<evidence type="ECO:0000313" key="5">
    <source>
        <dbReference type="Proteomes" id="UP000054266"/>
    </source>
</evidence>
<dbReference type="PANTHER" id="PTHR21494">
    <property type="entry name" value="ACTIVATING SIGNAL COINTEGRATOR 1 COMPLEX SUBUNIT 2 ASC-1 COMPLEX SUBUNIT P100"/>
    <property type="match status" value="1"/>
</dbReference>
<dbReference type="AlphaFoldDB" id="A0A0D2GB49"/>
<name>A0A0D2GB49_9EURO</name>
<dbReference type="CDD" id="cd14364">
    <property type="entry name" value="CUE_ASCC2"/>
    <property type="match status" value="1"/>
</dbReference>
<dbReference type="InterPro" id="IPR009060">
    <property type="entry name" value="UBA-like_sf"/>
</dbReference>
<dbReference type="SUPFAM" id="SSF46934">
    <property type="entry name" value="UBA-like"/>
    <property type="match status" value="1"/>
</dbReference>
<dbReference type="GO" id="GO:0043130">
    <property type="term" value="F:ubiquitin binding"/>
    <property type="evidence" value="ECO:0007669"/>
    <property type="project" value="InterPro"/>
</dbReference>
<dbReference type="Gene3D" id="1.10.8.10">
    <property type="entry name" value="DNA helicase RuvA subunit, C-terminal domain"/>
    <property type="match status" value="1"/>
</dbReference>
<evidence type="ECO:0000313" key="4">
    <source>
        <dbReference type="EMBL" id="KIW69294.1"/>
    </source>
</evidence>
<dbReference type="EMBL" id="KN846958">
    <property type="protein sequence ID" value="KIW69294.1"/>
    <property type="molecule type" value="Genomic_DNA"/>
</dbReference>
<dbReference type="InterPro" id="IPR041800">
    <property type="entry name" value="ASCC2_CUE"/>
</dbReference>
<dbReference type="Proteomes" id="UP000054266">
    <property type="component" value="Unassembled WGS sequence"/>
</dbReference>
<feature type="signal peptide" evidence="2">
    <location>
        <begin position="1"/>
        <end position="24"/>
    </location>
</feature>
<keyword evidence="2" id="KW-0732">Signal</keyword>
<feature type="chain" id="PRO_5002242352" description="CUE domain-containing protein" evidence="2">
    <location>
        <begin position="25"/>
        <end position="700"/>
    </location>
</feature>
<dbReference type="PROSITE" id="PS51140">
    <property type="entry name" value="CUE"/>
    <property type="match status" value="1"/>
</dbReference>
<reference evidence="4 5" key="1">
    <citation type="submission" date="2015-01" db="EMBL/GenBank/DDBJ databases">
        <title>The Genome Sequence of Capronia semiimmersa CBS27337.</title>
        <authorList>
            <consortium name="The Broad Institute Genomics Platform"/>
            <person name="Cuomo C."/>
            <person name="de Hoog S."/>
            <person name="Gorbushina A."/>
            <person name="Stielow B."/>
            <person name="Teixiera M."/>
            <person name="Abouelleil A."/>
            <person name="Chapman S.B."/>
            <person name="Priest M."/>
            <person name="Young S.K."/>
            <person name="Wortman J."/>
            <person name="Nusbaum C."/>
            <person name="Birren B."/>
        </authorList>
    </citation>
    <scope>NUCLEOTIDE SEQUENCE [LARGE SCALE GENOMIC DNA]</scope>
    <source>
        <strain evidence="4 5">CBS 27337</strain>
    </source>
</reference>
<evidence type="ECO:0000256" key="1">
    <source>
        <dbReference type="SAM" id="MobiDB-lite"/>
    </source>
</evidence>
<proteinExistence type="predicted"/>
<feature type="domain" description="CUE" evidence="3">
    <location>
        <begin position="359"/>
        <end position="403"/>
    </location>
</feature>
<feature type="compositionally biased region" description="Acidic residues" evidence="1">
    <location>
        <begin position="615"/>
        <end position="624"/>
    </location>
</feature>
<protein>
    <recommendedName>
        <fullName evidence="3">CUE domain-containing protein</fullName>
    </recommendedName>
</protein>
<dbReference type="InterPro" id="IPR003892">
    <property type="entry name" value="CUE"/>
</dbReference>
<evidence type="ECO:0000259" key="3">
    <source>
        <dbReference type="PROSITE" id="PS51140"/>
    </source>
</evidence>
<organism evidence="4 5">
    <name type="scientific">Phialophora macrospora</name>
    <dbReference type="NCBI Taxonomy" id="1851006"/>
    <lineage>
        <taxon>Eukaryota</taxon>
        <taxon>Fungi</taxon>
        <taxon>Dikarya</taxon>
        <taxon>Ascomycota</taxon>
        <taxon>Pezizomycotina</taxon>
        <taxon>Eurotiomycetes</taxon>
        <taxon>Chaetothyriomycetidae</taxon>
        <taxon>Chaetothyriales</taxon>
        <taxon>Herpotrichiellaceae</taxon>
        <taxon>Phialophora</taxon>
    </lineage>
</organism>
<feature type="region of interest" description="Disordered" evidence="1">
    <location>
        <begin position="331"/>
        <end position="352"/>
    </location>
</feature>
<sequence>MFIEPAVFLTGLVLFSTRMEEVAGIPGNVPPLALYPDARVKAGLPNEEWEACLESWLFSLEFRLRLQEKDFSKFKFSQNASGIEFLVSYFESSTGEENLASSKSQKERILFKRAYLLLRRLLLVTEVPFDCDNDKLIHILEMASVTYASVADWKAALKMVWKRNQKQLTQAVADWKKSVSRDLSTISDSHLLENKVHRINDLIKASPDTGVNLMTGSDYLETLMEAYKQLQKAHMTSSLGKVLTEHLFYCLRSLMEDRSSHGSLLLDHLYFMKSETERTAKSQNHQATLCSSLVSSTSFLKHLAANPAVASGKRGQGILEFLTTYRQNTKHLHPPIEPRRKKVSKGKGKADPDEEMHIHKASQISQVHELFPELPHHYILKLLDHFGDDTEAVVASLLEPDSLPADLREQGSHDGPGAPIAEPAYDLAPRSTPPLSPQRKNAFDGDDFDRLRISPGRLHRGRKEVDLSQAETEDEHARRKAAIISALAAFDSDDDERDDTYDVADVGGTIDATLDTDDRPRTVKAPDQNPHEETLFRAWRDNQELYARDSKTRISKVRQDLKRDTGMSDEQIEGWAIMLKKDPKLQDRLEKKYAATSAFKGNQAIISSTRWQSDDTPDDSEEGESVGGGRRMGQAQIRGNRTWGRGGRGGGSTAGPSGDAATQAARRRKEQGRGRGGASHNRREGRARKMGRGMAGGVQQ</sequence>
<accession>A0A0D2GB49</accession>
<feature type="compositionally biased region" description="Gly residues" evidence="1">
    <location>
        <begin position="644"/>
        <end position="653"/>
    </location>
</feature>
<feature type="region of interest" description="Disordered" evidence="1">
    <location>
        <begin position="606"/>
        <end position="700"/>
    </location>
</feature>
<gene>
    <name evidence="4" type="ORF">PV04_05176</name>
</gene>
<keyword evidence="5" id="KW-1185">Reference proteome</keyword>